<dbReference type="PANTHER" id="PTHR30035">
    <property type="entry name" value="LIPOPROTEIN VACJ-RELATED"/>
    <property type="match status" value="1"/>
</dbReference>
<feature type="chain" id="PRO_5037525449" evidence="3">
    <location>
        <begin position="32"/>
        <end position="239"/>
    </location>
</feature>
<sequence length="239" mass="25796">MRAQRSLPRSVWVGLAAVCAVCTGCATGPNADPRDPLEPLNRRVHHFNVGLDRAVIKPVAIAYSRDVPSPIRRGVSNFFGNLGDAWSAVNSLAQLKLGDAAQNATRFAFNTVLGLGGLLDIAGEVGIERHKETFGSTLAHWGVPAGPYLVLPLLGPSTLRDAAALPVERQGDVIARIHPVPQRNALEAARLLDTRATLLPLDAMLRDAFDPYTFTRDVYLQHRAAQSKDGDDDGRLSRP</sequence>
<dbReference type="GO" id="GO:0120010">
    <property type="term" value="P:intermembrane phospholipid transfer"/>
    <property type="evidence" value="ECO:0007669"/>
    <property type="project" value="TreeGrafter"/>
</dbReference>
<dbReference type="Proteomes" id="UP000596827">
    <property type="component" value="Unassembled WGS sequence"/>
</dbReference>
<dbReference type="InterPro" id="IPR007428">
    <property type="entry name" value="MlaA"/>
</dbReference>
<accession>A0A923S0A9</accession>
<name>A0A923S0A9_9BURK</name>
<dbReference type="PRINTS" id="PR01805">
    <property type="entry name" value="VACJLIPOPROT"/>
</dbReference>
<dbReference type="RefSeq" id="WP_187079535.1">
    <property type="nucleotide sequence ID" value="NZ_JACORU010000001.1"/>
</dbReference>
<evidence type="ECO:0000256" key="3">
    <source>
        <dbReference type="SAM" id="SignalP"/>
    </source>
</evidence>
<comment type="similarity">
    <text evidence="1">Belongs to the MlaA family.</text>
</comment>
<reference evidence="4" key="1">
    <citation type="submission" date="2020-08" db="EMBL/GenBank/DDBJ databases">
        <title>Ramlibacter sp. GTP1 16S ribosomal RNA gene genome sequencing and assembly.</title>
        <authorList>
            <person name="Kang M."/>
        </authorList>
    </citation>
    <scope>NUCLEOTIDE SEQUENCE</scope>
    <source>
        <strain evidence="4">GTP1</strain>
    </source>
</reference>
<dbReference type="GO" id="GO:0016020">
    <property type="term" value="C:membrane"/>
    <property type="evidence" value="ECO:0007669"/>
    <property type="project" value="InterPro"/>
</dbReference>
<dbReference type="AlphaFoldDB" id="A0A923S0A9"/>
<evidence type="ECO:0000256" key="1">
    <source>
        <dbReference type="ARBA" id="ARBA00010634"/>
    </source>
</evidence>
<evidence type="ECO:0000313" key="4">
    <source>
        <dbReference type="EMBL" id="MBC5763070.1"/>
    </source>
</evidence>
<gene>
    <name evidence="4" type="ORF">H8R02_01295</name>
</gene>
<evidence type="ECO:0000256" key="2">
    <source>
        <dbReference type="ARBA" id="ARBA00022729"/>
    </source>
</evidence>
<dbReference type="Pfam" id="PF04333">
    <property type="entry name" value="MlaA"/>
    <property type="match status" value="1"/>
</dbReference>
<keyword evidence="4" id="KW-0449">Lipoprotein</keyword>
<evidence type="ECO:0000313" key="5">
    <source>
        <dbReference type="Proteomes" id="UP000596827"/>
    </source>
</evidence>
<feature type="signal peptide" evidence="3">
    <location>
        <begin position="1"/>
        <end position="31"/>
    </location>
</feature>
<proteinExistence type="inferred from homology"/>
<dbReference type="EMBL" id="JACORU010000001">
    <property type="protein sequence ID" value="MBC5763070.1"/>
    <property type="molecule type" value="Genomic_DNA"/>
</dbReference>
<protein>
    <submittedName>
        <fullName evidence="4">VacJ family lipoprotein</fullName>
    </submittedName>
</protein>
<keyword evidence="5" id="KW-1185">Reference proteome</keyword>
<comment type="caution">
    <text evidence="4">The sequence shown here is derived from an EMBL/GenBank/DDBJ whole genome shotgun (WGS) entry which is preliminary data.</text>
</comment>
<organism evidence="4 5">
    <name type="scientific">Ramlibacter albus</name>
    <dbReference type="NCBI Taxonomy" id="2079448"/>
    <lineage>
        <taxon>Bacteria</taxon>
        <taxon>Pseudomonadati</taxon>
        <taxon>Pseudomonadota</taxon>
        <taxon>Betaproteobacteria</taxon>
        <taxon>Burkholderiales</taxon>
        <taxon>Comamonadaceae</taxon>
        <taxon>Ramlibacter</taxon>
    </lineage>
</organism>
<dbReference type="PANTHER" id="PTHR30035:SF3">
    <property type="entry name" value="INTERMEMBRANE PHOSPHOLIPID TRANSPORT SYSTEM LIPOPROTEIN MLAA"/>
    <property type="match status" value="1"/>
</dbReference>
<keyword evidence="2 3" id="KW-0732">Signal</keyword>